<proteinExistence type="predicted"/>
<evidence type="ECO:0000259" key="1">
    <source>
        <dbReference type="PROSITE" id="PS50003"/>
    </source>
</evidence>
<dbReference type="GO" id="GO:0005547">
    <property type="term" value="F:phosphatidylinositol-3,4,5-trisphosphate binding"/>
    <property type="evidence" value="ECO:0007669"/>
    <property type="project" value="TreeGrafter"/>
</dbReference>
<dbReference type="PANTHER" id="PTHR46021">
    <property type="entry name" value="ARF-GAP WITH DUAL PH DOMAIN-CONTAINING PROTEIN 1-LIKE PROTEIN"/>
    <property type="match status" value="1"/>
</dbReference>
<dbReference type="InterPro" id="IPR001849">
    <property type="entry name" value="PH_domain"/>
</dbReference>
<protein>
    <recommendedName>
        <fullName evidence="1">PH domain-containing protein</fullName>
    </recommendedName>
</protein>
<gene>
    <name evidence="2" type="ORF">F2P81_009897</name>
</gene>
<reference evidence="2 3" key="1">
    <citation type="submission" date="2019-06" db="EMBL/GenBank/DDBJ databases">
        <title>Draft genomes of female and male turbot (Scophthalmus maximus).</title>
        <authorList>
            <person name="Xu H."/>
            <person name="Xu X.-W."/>
            <person name="Shao C."/>
            <person name="Chen S."/>
        </authorList>
    </citation>
    <scope>NUCLEOTIDE SEQUENCE [LARGE SCALE GENOMIC DNA]</scope>
    <source>
        <strain evidence="2">Ysfricsl-2016a</strain>
        <tissue evidence="2">Blood</tissue>
    </source>
</reference>
<dbReference type="CDD" id="cd13252">
    <property type="entry name" value="PH1_ADAP"/>
    <property type="match status" value="1"/>
</dbReference>
<feature type="non-terminal residue" evidence="2">
    <location>
        <position position="1"/>
    </location>
</feature>
<sequence length="153" mass="17238">PRDGLLMKRGRDNGQFLSRRFVLSELEGTLNSSASSPPPFTQAKEPKAVIKVDTINATFQPEKIGNPNGLQITYLKDYSTRNMFIYHENGKEIVDWFNSIRAVQLHYLKVAFPGATDAEVNNAHGHLPLLMTARDRNDIYIGFNVCSDEVLEL</sequence>
<comment type="caution">
    <text evidence="2">The sequence shown here is derived from an EMBL/GenBank/DDBJ whole genome shotgun (WGS) entry which is preliminary data.</text>
</comment>
<dbReference type="GO" id="GO:0005886">
    <property type="term" value="C:plasma membrane"/>
    <property type="evidence" value="ECO:0007669"/>
    <property type="project" value="TreeGrafter"/>
</dbReference>
<dbReference type="GO" id="GO:1902936">
    <property type="term" value="F:phosphatidylinositol bisphosphate binding"/>
    <property type="evidence" value="ECO:0007669"/>
    <property type="project" value="InterPro"/>
</dbReference>
<dbReference type="Proteomes" id="UP000438429">
    <property type="component" value="Unassembled WGS sequence"/>
</dbReference>
<dbReference type="SUPFAM" id="SSF50729">
    <property type="entry name" value="PH domain-like"/>
    <property type="match status" value="1"/>
</dbReference>
<dbReference type="AlphaFoldDB" id="A0A6A4SSQ4"/>
<dbReference type="InterPro" id="IPR011993">
    <property type="entry name" value="PH-like_dom_sf"/>
</dbReference>
<name>A0A6A4SSQ4_SCOMX</name>
<dbReference type="FunFam" id="2.30.29.30:FF:000080">
    <property type="entry name" value="Arf-GAP with dual PH domain-containing protein 1"/>
    <property type="match status" value="1"/>
</dbReference>
<dbReference type="GO" id="GO:0005096">
    <property type="term" value="F:GTPase activator activity"/>
    <property type="evidence" value="ECO:0007669"/>
    <property type="project" value="InterPro"/>
</dbReference>
<evidence type="ECO:0000313" key="3">
    <source>
        <dbReference type="Proteomes" id="UP000438429"/>
    </source>
</evidence>
<dbReference type="PANTHER" id="PTHR46021:SF3">
    <property type="entry name" value="ARF-GAP WITH DUAL PH DOMAIN-CONTAINING PROTEIN 1"/>
    <property type="match status" value="1"/>
</dbReference>
<dbReference type="EMBL" id="VEVO01000009">
    <property type="protein sequence ID" value="KAF0037023.1"/>
    <property type="molecule type" value="Genomic_DNA"/>
</dbReference>
<dbReference type="Gene3D" id="2.30.29.30">
    <property type="entry name" value="Pleckstrin-homology domain (PH domain)/Phosphotyrosine-binding domain (PTB)"/>
    <property type="match status" value="1"/>
</dbReference>
<dbReference type="InterPro" id="IPR052589">
    <property type="entry name" value="Arf-GAP_dual-PH_domain"/>
</dbReference>
<dbReference type="PROSITE" id="PS50003">
    <property type="entry name" value="PH_DOMAIN"/>
    <property type="match status" value="1"/>
</dbReference>
<feature type="domain" description="PH" evidence="1">
    <location>
        <begin position="1"/>
        <end position="105"/>
    </location>
</feature>
<dbReference type="InterPro" id="IPR037849">
    <property type="entry name" value="PH1_ADAP"/>
</dbReference>
<dbReference type="GO" id="GO:0005737">
    <property type="term" value="C:cytoplasm"/>
    <property type="evidence" value="ECO:0007669"/>
    <property type="project" value="TreeGrafter"/>
</dbReference>
<organism evidence="2 3">
    <name type="scientific">Scophthalmus maximus</name>
    <name type="common">Turbot</name>
    <name type="synonym">Psetta maxima</name>
    <dbReference type="NCBI Taxonomy" id="52904"/>
    <lineage>
        <taxon>Eukaryota</taxon>
        <taxon>Metazoa</taxon>
        <taxon>Chordata</taxon>
        <taxon>Craniata</taxon>
        <taxon>Vertebrata</taxon>
        <taxon>Euteleostomi</taxon>
        <taxon>Actinopterygii</taxon>
        <taxon>Neopterygii</taxon>
        <taxon>Teleostei</taxon>
        <taxon>Neoteleostei</taxon>
        <taxon>Acanthomorphata</taxon>
        <taxon>Carangaria</taxon>
        <taxon>Pleuronectiformes</taxon>
        <taxon>Pleuronectoidei</taxon>
        <taxon>Scophthalmidae</taxon>
        <taxon>Scophthalmus</taxon>
    </lineage>
</organism>
<evidence type="ECO:0000313" key="2">
    <source>
        <dbReference type="EMBL" id="KAF0037023.1"/>
    </source>
</evidence>
<accession>A0A6A4SSQ4</accession>